<dbReference type="Proteomes" id="UP000283538">
    <property type="component" value="Unassembled WGS sequence"/>
</dbReference>
<comment type="caution">
    <text evidence="2">The sequence shown here is derived from an EMBL/GenBank/DDBJ whole genome shotgun (WGS) entry which is preliminary data.</text>
</comment>
<keyword evidence="1" id="KW-0732">Signal</keyword>
<accession>A0A414MKA3</accession>
<dbReference type="AlphaFoldDB" id="A0A414MKA3"/>
<dbReference type="EMBL" id="QSLA01000001">
    <property type="protein sequence ID" value="RHF12767.1"/>
    <property type="molecule type" value="Genomic_DNA"/>
</dbReference>
<organism evidence="2 3">
    <name type="scientific">Bacteroides eggerthii</name>
    <dbReference type="NCBI Taxonomy" id="28111"/>
    <lineage>
        <taxon>Bacteria</taxon>
        <taxon>Pseudomonadati</taxon>
        <taxon>Bacteroidota</taxon>
        <taxon>Bacteroidia</taxon>
        <taxon>Bacteroidales</taxon>
        <taxon>Bacteroidaceae</taxon>
        <taxon>Bacteroides</taxon>
    </lineage>
</organism>
<sequence>MKKTGAFIAGLFLSLAGMAQENKGGISDFMKEEIADFDKFMDDADKEFIDFMRNPWKEFESEKPVVKRVKPEPVEPVVYDENVTPRDAKPVCLTIEEILDMTTSEGGHKSVIQLNDIDKITFDKPEVIVKKKKDPKVIIIEEKTADKPSVQPEKEPVVKVPEPESVVSPFIISQPVVEPKRPAGTSVKNSPLYTAQAGRSKIAYVGESFYLSDALSGRCRLNGLDENAIADAYETLCSSDYKSLVADCGQIKKDLQLNDWGMFMLIRQISDTYCATANESIVMQQFLLNEMGYKARMARKATGDKVMLFVATDCNIYARPYITLEGRNYYNMSEDNTQCRFYMCPKDSPKAKKAVGMRLDATPNFSGTVTTFTRYAQGSAAKVTVDVSKTLVDFYKSYPQCDYSVYFNAMVNGSVENELISSLAPLLQGKSEADAANILINFVQTAFQYQTDEQQFGYEKPFFVEELFYYPYSDCEDRSMLFSYLVRKLLGLDVVLLDYPNHIATAVCFKGNVGGDYLMVNGRKYTVCDPTYIGASIGMTMPKFKTVAAKVLRY</sequence>
<protein>
    <recommendedName>
        <fullName evidence="4">Transglutaminase-like domain-containing protein</fullName>
    </recommendedName>
</protein>
<name>A0A414MKA3_9BACE</name>
<reference evidence="2 3" key="1">
    <citation type="submission" date="2018-08" db="EMBL/GenBank/DDBJ databases">
        <title>A genome reference for cultivated species of the human gut microbiota.</title>
        <authorList>
            <person name="Zou Y."/>
            <person name="Xue W."/>
            <person name="Luo G."/>
        </authorList>
    </citation>
    <scope>NUCLEOTIDE SEQUENCE [LARGE SCALE GENOMIC DNA]</scope>
    <source>
        <strain evidence="2 3">AM26-26AC</strain>
    </source>
</reference>
<evidence type="ECO:0000313" key="2">
    <source>
        <dbReference type="EMBL" id="RHF12767.1"/>
    </source>
</evidence>
<feature type="chain" id="PRO_5019479426" description="Transglutaminase-like domain-containing protein" evidence="1">
    <location>
        <begin position="20"/>
        <end position="554"/>
    </location>
</feature>
<dbReference type="RefSeq" id="WP_118225980.1">
    <property type="nucleotide sequence ID" value="NZ_JAQECU010000003.1"/>
</dbReference>
<proteinExistence type="predicted"/>
<feature type="signal peptide" evidence="1">
    <location>
        <begin position="1"/>
        <end position="19"/>
    </location>
</feature>
<evidence type="ECO:0000256" key="1">
    <source>
        <dbReference type="SAM" id="SignalP"/>
    </source>
</evidence>
<evidence type="ECO:0008006" key="4">
    <source>
        <dbReference type="Google" id="ProtNLM"/>
    </source>
</evidence>
<evidence type="ECO:0000313" key="3">
    <source>
        <dbReference type="Proteomes" id="UP000283538"/>
    </source>
</evidence>
<gene>
    <name evidence="2" type="ORF">DW701_00670</name>
</gene>